<evidence type="ECO:0000313" key="4">
    <source>
        <dbReference type="Proteomes" id="UP000747110"/>
    </source>
</evidence>
<keyword evidence="4" id="KW-1185">Reference proteome</keyword>
<protein>
    <submittedName>
        <fullName evidence="3">Uncharacterized protein</fullName>
    </submittedName>
</protein>
<dbReference type="AlphaFoldDB" id="A0A8J4CX27"/>
<reference evidence="3" key="1">
    <citation type="journal article" date="2021" name="Proc. Natl. Acad. Sci. U.S.A.">
        <title>Three genomes in the algal genus Volvox reveal the fate of a haploid sex-determining region after a transition to homothallism.</title>
        <authorList>
            <person name="Yamamoto K."/>
            <person name="Hamaji T."/>
            <person name="Kawai-Toyooka H."/>
            <person name="Matsuzaki R."/>
            <person name="Takahashi F."/>
            <person name="Nishimura Y."/>
            <person name="Kawachi M."/>
            <person name="Noguchi H."/>
            <person name="Minakuchi Y."/>
            <person name="Umen J.G."/>
            <person name="Toyoda A."/>
            <person name="Nozaki H."/>
        </authorList>
    </citation>
    <scope>NUCLEOTIDE SEQUENCE</scope>
    <source>
        <strain evidence="3">NIES-3786</strain>
    </source>
</reference>
<name>A0A8J4CX27_9CHLO</name>
<keyword evidence="2" id="KW-1133">Transmembrane helix</keyword>
<keyword evidence="2" id="KW-0472">Membrane</keyword>
<evidence type="ECO:0000256" key="1">
    <source>
        <dbReference type="SAM" id="MobiDB-lite"/>
    </source>
</evidence>
<gene>
    <name evidence="3" type="ORF">Vretifemale_16176</name>
</gene>
<feature type="compositionally biased region" description="Polar residues" evidence="1">
    <location>
        <begin position="344"/>
        <end position="361"/>
    </location>
</feature>
<proteinExistence type="predicted"/>
<evidence type="ECO:0000256" key="2">
    <source>
        <dbReference type="SAM" id="Phobius"/>
    </source>
</evidence>
<dbReference type="EMBL" id="BNCP01000043">
    <property type="protein sequence ID" value="GIL88232.1"/>
    <property type="molecule type" value="Genomic_DNA"/>
</dbReference>
<comment type="caution">
    <text evidence="3">The sequence shown here is derived from an EMBL/GenBank/DDBJ whole genome shotgun (WGS) entry which is preliminary data.</text>
</comment>
<accession>A0A8J4CX27</accession>
<organism evidence="3 4">
    <name type="scientific">Volvox reticuliferus</name>
    <dbReference type="NCBI Taxonomy" id="1737510"/>
    <lineage>
        <taxon>Eukaryota</taxon>
        <taxon>Viridiplantae</taxon>
        <taxon>Chlorophyta</taxon>
        <taxon>core chlorophytes</taxon>
        <taxon>Chlorophyceae</taxon>
        <taxon>CS clade</taxon>
        <taxon>Chlamydomonadales</taxon>
        <taxon>Volvocaceae</taxon>
        <taxon>Volvox</taxon>
    </lineage>
</organism>
<sequence>MLCPFLYELIRFVKLVAVWYLIWSVAVAVMSFSAFVVVFFVLPATVLNLVQLYRKGGLRPPPVAESNYSKNNECSSAPTSPIILSLAAPPAAPCTPPRVQPLPAAIRAPNTTSSVTSSSHITAAAVSSTIPSSHSFIRRKALRQQAPLPIQPVPSTDSPIPSVPTSYSSHPIAICYTSSRGSFRHPLPQKVLLLEVPHPVPPSASRTITSAVPPSAVSSTVTSAASPVASRTITSAVPPSAVSSTVTSAVPPAASRTITSAVPPSAVSSTITSAVPPAASRTITSAVPPSAVSSTVTSAAVPPAISSSFTSAVPPAASRTITSAVPPSAVSSTVTSAASPVASRTITSAVPPSTVSPTFTSAVPPAVSPTFTVFTGFTPADLPTLTVEPVLLMKNADGRYVEFISAAYTTPNMSHLHVGVCEGSVVNGVPLASGSGPFDPILHWGPGWEGVPYGVYNAVECRPVCCVAVEEVVIN</sequence>
<dbReference type="Proteomes" id="UP000747110">
    <property type="component" value="Unassembled WGS sequence"/>
</dbReference>
<feature type="transmembrane region" description="Helical" evidence="2">
    <location>
        <begin position="20"/>
        <end position="50"/>
    </location>
</feature>
<feature type="region of interest" description="Disordered" evidence="1">
    <location>
        <begin position="341"/>
        <end position="361"/>
    </location>
</feature>
<evidence type="ECO:0000313" key="3">
    <source>
        <dbReference type="EMBL" id="GIL88232.1"/>
    </source>
</evidence>
<keyword evidence="2" id="KW-0812">Transmembrane</keyword>